<dbReference type="GO" id="GO:0015740">
    <property type="term" value="P:C4-dicarboxylate transport"/>
    <property type="evidence" value="ECO:0007669"/>
    <property type="project" value="TreeGrafter"/>
</dbReference>
<keyword evidence="2" id="KW-0813">Transport</keyword>
<sequence length="166" mass="18181">MHNVSALAHKIVRFGIKILVCSACATLAAMMFLMAADVVGRYFFNAPIPGGLELVEYMMAVIVPFSIAYCALQKSHVAVDLVVDRLPRPVRRLLGVIVTCLSILFVAVISWENIAYIGETYRSNLTSAVLKIPAFPFVAAVAIGMSVFCIVLVVQLLEKFTKEDRS</sequence>
<dbReference type="STRING" id="91360.SAMN05660330_00020"/>
<keyword evidence="3" id="KW-1003">Cell membrane</keyword>
<dbReference type="PANTHER" id="PTHR35011:SF10">
    <property type="entry name" value="TRAP TRANSPORTER SMALL PERMEASE PROTEIN"/>
    <property type="match status" value="1"/>
</dbReference>
<dbReference type="InterPro" id="IPR055348">
    <property type="entry name" value="DctQ"/>
</dbReference>
<evidence type="ECO:0000313" key="12">
    <source>
        <dbReference type="Proteomes" id="UP000199073"/>
    </source>
</evidence>
<keyword evidence="4" id="KW-0997">Cell inner membrane</keyword>
<protein>
    <submittedName>
        <fullName evidence="11">TRAP-type C4-dicarboxylate transport system, small permease component</fullName>
    </submittedName>
</protein>
<dbReference type="PANTHER" id="PTHR35011">
    <property type="entry name" value="2,3-DIKETO-L-GULONATE TRAP TRANSPORTER SMALL PERMEASE PROTEIN YIAM"/>
    <property type="match status" value="1"/>
</dbReference>
<comment type="similarity">
    <text evidence="8">Belongs to the TRAP transporter small permease family.</text>
</comment>
<evidence type="ECO:0000256" key="4">
    <source>
        <dbReference type="ARBA" id="ARBA00022519"/>
    </source>
</evidence>
<feature type="transmembrane region" description="Helical" evidence="9">
    <location>
        <begin position="93"/>
        <end position="114"/>
    </location>
</feature>
<evidence type="ECO:0000256" key="6">
    <source>
        <dbReference type="ARBA" id="ARBA00022989"/>
    </source>
</evidence>
<name>A0A1H0IUB3_9BACT</name>
<organism evidence="11 12">
    <name type="scientific">Desulforhopalus singaporensis</name>
    <dbReference type="NCBI Taxonomy" id="91360"/>
    <lineage>
        <taxon>Bacteria</taxon>
        <taxon>Pseudomonadati</taxon>
        <taxon>Thermodesulfobacteriota</taxon>
        <taxon>Desulfobulbia</taxon>
        <taxon>Desulfobulbales</taxon>
        <taxon>Desulfocapsaceae</taxon>
        <taxon>Desulforhopalus</taxon>
    </lineage>
</organism>
<keyword evidence="7 9" id="KW-0472">Membrane</keyword>
<evidence type="ECO:0000259" key="10">
    <source>
        <dbReference type="Pfam" id="PF04290"/>
    </source>
</evidence>
<comment type="subcellular location">
    <subcellularLocation>
        <location evidence="1">Cell inner membrane</location>
        <topology evidence="1">Multi-pass membrane protein</topology>
    </subcellularLocation>
</comment>
<dbReference type="Proteomes" id="UP000199073">
    <property type="component" value="Unassembled WGS sequence"/>
</dbReference>
<reference evidence="11 12" key="1">
    <citation type="submission" date="2016-10" db="EMBL/GenBank/DDBJ databases">
        <authorList>
            <person name="de Groot N.N."/>
        </authorList>
    </citation>
    <scope>NUCLEOTIDE SEQUENCE [LARGE SCALE GENOMIC DNA]</scope>
    <source>
        <strain evidence="11 12">DSM 12130</strain>
    </source>
</reference>
<evidence type="ECO:0000256" key="8">
    <source>
        <dbReference type="ARBA" id="ARBA00038436"/>
    </source>
</evidence>
<evidence type="ECO:0000256" key="7">
    <source>
        <dbReference type="ARBA" id="ARBA00023136"/>
    </source>
</evidence>
<keyword evidence="5 9" id="KW-0812">Transmembrane</keyword>
<evidence type="ECO:0000256" key="3">
    <source>
        <dbReference type="ARBA" id="ARBA00022475"/>
    </source>
</evidence>
<feature type="transmembrane region" description="Helical" evidence="9">
    <location>
        <begin position="54"/>
        <end position="72"/>
    </location>
</feature>
<dbReference type="GO" id="GO:0005886">
    <property type="term" value="C:plasma membrane"/>
    <property type="evidence" value="ECO:0007669"/>
    <property type="project" value="UniProtKB-SubCell"/>
</dbReference>
<evidence type="ECO:0000256" key="5">
    <source>
        <dbReference type="ARBA" id="ARBA00022692"/>
    </source>
</evidence>
<evidence type="ECO:0000256" key="9">
    <source>
        <dbReference type="SAM" id="Phobius"/>
    </source>
</evidence>
<feature type="transmembrane region" description="Helical" evidence="9">
    <location>
        <begin position="12"/>
        <end position="34"/>
    </location>
</feature>
<dbReference type="GO" id="GO:0022857">
    <property type="term" value="F:transmembrane transporter activity"/>
    <property type="evidence" value="ECO:0007669"/>
    <property type="project" value="TreeGrafter"/>
</dbReference>
<evidence type="ECO:0000256" key="1">
    <source>
        <dbReference type="ARBA" id="ARBA00004429"/>
    </source>
</evidence>
<dbReference type="RefSeq" id="WP_092218572.1">
    <property type="nucleotide sequence ID" value="NZ_FNJI01000001.1"/>
</dbReference>
<dbReference type="InterPro" id="IPR007387">
    <property type="entry name" value="TRAP_DctQ"/>
</dbReference>
<keyword evidence="6 9" id="KW-1133">Transmembrane helix</keyword>
<feature type="domain" description="Tripartite ATP-independent periplasmic transporters DctQ component" evidence="10">
    <location>
        <begin position="30"/>
        <end position="161"/>
    </location>
</feature>
<gene>
    <name evidence="11" type="ORF">SAMN05660330_00020</name>
</gene>
<proteinExistence type="inferred from homology"/>
<keyword evidence="12" id="KW-1185">Reference proteome</keyword>
<dbReference type="OrthoDB" id="2877624at2"/>
<dbReference type="EMBL" id="FNJI01000001">
    <property type="protein sequence ID" value="SDO34800.1"/>
    <property type="molecule type" value="Genomic_DNA"/>
</dbReference>
<dbReference type="AlphaFoldDB" id="A0A1H0IUB3"/>
<dbReference type="Pfam" id="PF04290">
    <property type="entry name" value="DctQ"/>
    <property type="match status" value="1"/>
</dbReference>
<accession>A0A1H0IUB3</accession>
<evidence type="ECO:0000313" key="11">
    <source>
        <dbReference type="EMBL" id="SDO34800.1"/>
    </source>
</evidence>
<feature type="transmembrane region" description="Helical" evidence="9">
    <location>
        <begin position="134"/>
        <end position="157"/>
    </location>
</feature>
<evidence type="ECO:0000256" key="2">
    <source>
        <dbReference type="ARBA" id="ARBA00022448"/>
    </source>
</evidence>